<evidence type="ECO:0000256" key="2">
    <source>
        <dbReference type="SAM" id="MobiDB-lite"/>
    </source>
</evidence>
<organism evidence="4 5">
    <name type="scientific">Caenorhabditis auriculariae</name>
    <dbReference type="NCBI Taxonomy" id="2777116"/>
    <lineage>
        <taxon>Eukaryota</taxon>
        <taxon>Metazoa</taxon>
        <taxon>Ecdysozoa</taxon>
        <taxon>Nematoda</taxon>
        <taxon>Chromadorea</taxon>
        <taxon>Rhabditida</taxon>
        <taxon>Rhabditina</taxon>
        <taxon>Rhabditomorpha</taxon>
        <taxon>Rhabditoidea</taxon>
        <taxon>Rhabditidae</taxon>
        <taxon>Peloderinae</taxon>
        <taxon>Caenorhabditis</taxon>
    </lineage>
</organism>
<proteinExistence type="predicted"/>
<protein>
    <recommendedName>
        <fullName evidence="1">Major sperm protein</fullName>
    </recommendedName>
</protein>
<dbReference type="PANTHER" id="PTHR21513:SF19">
    <property type="entry name" value="MAJOR SPERM PROTEIN"/>
    <property type="match status" value="1"/>
</dbReference>
<name>A0A8S1HI46_9PELO</name>
<accession>A0A8S1HI46</accession>
<evidence type="ECO:0000256" key="1">
    <source>
        <dbReference type="RuleBase" id="RU003425"/>
    </source>
</evidence>
<dbReference type="EMBL" id="CAJGYM010000046">
    <property type="protein sequence ID" value="CAD6194632.1"/>
    <property type="molecule type" value="Genomic_DNA"/>
</dbReference>
<feature type="region of interest" description="Disordered" evidence="2">
    <location>
        <begin position="137"/>
        <end position="186"/>
    </location>
</feature>
<dbReference type="Gene3D" id="2.60.40.10">
    <property type="entry name" value="Immunoglobulins"/>
    <property type="match status" value="1"/>
</dbReference>
<comment type="function">
    <text evidence="1">Central component in molecular interactions underlying sperm crawling. Forms an extensive filament system that extends from sperm villipoda, along the leading edge of the pseudopod.</text>
</comment>
<feature type="domain" description="MSP" evidence="3">
    <location>
        <begin position="14"/>
        <end position="132"/>
    </location>
</feature>
<evidence type="ECO:0000313" key="4">
    <source>
        <dbReference type="EMBL" id="CAD6194632.1"/>
    </source>
</evidence>
<dbReference type="SUPFAM" id="SSF49354">
    <property type="entry name" value="PapD-like"/>
    <property type="match status" value="1"/>
</dbReference>
<dbReference type="InterPro" id="IPR013783">
    <property type="entry name" value="Ig-like_fold"/>
</dbReference>
<dbReference type="PANTHER" id="PTHR21513">
    <property type="entry name" value="MAJOR SPERM PROTEIN"/>
    <property type="match status" value="1"/>
</dbReference>
<keyword evidence="1" id="KW-0206">Cytoskeleton</keyword>
<evidence type="ECO:0000259" key="3">
    <source>
        <dbReference type="PROSITE" id="PS50202"/>
    </source>
</evidence>
<sequence length="186" mass="21555">MAEKDKKEAAAEFKMQLEPSDKMTFTSKKLGEELTNNTFKLTNTTKDRCVYKVKCTSNDLFRIRPPVGVLKPNDEIVVTVSMNSGKVIPESGKHYFAIYYIKLADEKKAPRTAWADHKGEADGMKRLYIDFVKLDKEGKPDKPEEKKEVGKEEEKKDEKKEEKKEENKEKEVESQTQDKKEDEEKK</sequence>
<evidence type="ECO:0000313" key="5">
    <source>
        <dbReference type="Proteomes" id="UP000835052"/>
    </source>
</evidence>
<reference evidence="4" key="1">
    <citation type="submission" date="2020-10" db="EMBL/GenBank/DDBJ databases">
        <authorList>
            <person name="Kikuchi T."/>
        </authorList>
    </citation>
    <scope>NUCLEOTIDE SEQUENCE</scope>
    <source>
        <strain evidence="4">NKZ352</strain>
    </source>
</reference>
<dbReference type="OrthoDB" id="75724at2759"/>
<dbReference type="AlphaFoldDB" id="A0A8S1HI46"/>
<dbReference type="InterPro" id="IPR000535">
    <property type="entry name" value="MSP_dom"/>
</dbReference>
<dbReference type="Proteomes" id="UP000835052">
    <property type="component" value="Unassembled WGS sequence"/>
</dbReference>
<dbReference type="PROSITE" id="PS50202">
    <property type="entry name" value="MSP"/>
    <property type="match status" value="1"/>
</dbReference>
<keyword evidence="1" id="KW-0963">Cytoplasm</keyword>
<comment type="caution">
    <text evidence="4">The sequence shown here is derived from an EMBL/GenBank/DDBJ whole genome shotgun (WGS) entry which is preliminary data.</text>
</comment>
<dbReference type="InterPro" id="IPR008962">
    <property type="entry name" value="PapD-like_sf"/>
</dbReference>
<dbReference type="Pfam" id="PF00635">
    <property type="entry name" value="Motile_Sperm"/>
    <property type="match status" value="1"/>
</dbReference>
<gene>
    <name evidence="4" type="ORF">CAUJ_LOCUS10551</name>
</gene>
<keyword evidence="5" id="KW-1185">Reference proteome</keyword>